<accession>A0ABS4JN94</accession>
<comment type="caution">
    <text evidence="1">The sequence shown here is derived from an EMBL/GenBank/DDBJ whole genome shotgun (WGS) entry which is preliminary data.</text>
</comment>
<evidence type="ECO:0000313" key="1">
    <source>
        <dbReference type="EMBL" id="MBP2017018.1"/>
    </source>
</evidence>
<evidence type="ECO:0000313" key="2">
    <source>
        <dbReference type="Proteomes" id="UP001519289"/>
    </source>
</evidence>
<organism evidence="1 2">
    <name type="scientific">Symbiobacterium terraclitae</name>
    <dbReference type="NCBI Taxonomy" id="557451"/>
    <lineage>
        <taxon>Bacteria</taxon>
        <taxon>Bacillati</taxon>
        <taxon>Bacillota</taxon>
        <taxon>Clostridia</taxon>
        <taxon>Eubacteriales</taxon>
        <taxon>Symbiobacteriaceae</taxon>
        <taxon>Symbiobacterium</taxon>
    </lineage>
</organism>
<reference evidence="1 2" key="1">
    <citation type="submission" date="2021-03" db="EMBL/GenBank/DDBJ databases">
        <title>Genomic Encyclopedia of Type Strains, Phase IV (KMG-IV): sequencing the most valuable type-strain genomes for metagenomic binning, comparative biology and taxonomic classification.</title>
        <authorList>
            <person name="Goeker M."/>
        </authorList>
    </citation>
    <scope>NUCLEOTIDE SEQUENCE [LARGE SCALE GENOMIC DNA]</scope>
    <source>
        <strain evidence="1 2">DSM 27138</strain>
    </source>
</reference>
<proteinExistence type="predicted"/>
<dbReference type="EMBL" id="JAGGLG010000002">
    <property type="protein sequence ID" value="MBP2017018.1"/>
    <property type="molecule type" value="Genomic_DNA"/>
</dbReference>
<dbReference type="PANTHER" id="PTHR37166:SF1">
    <property type="entry name" value="PROTEIN FLAG"/>
    <property type="match status" value="1"/>
</dbReference>
<protein>
    <submittedName>
        <fullName evidence="1">FlaG/YvyC family protein</fullName>
    </submittedName>
</protein>
<dbReference type="Pfam" id="PF03646">
    <property type="entry name" value="FlaG"/>
    <property type="match status" value="1"/>
</dbReference>
<dbReference type="PANTHER" id="PTHR37166">
    <property type="entry name" value="PROTEIN FLAG"/>
    <property type="match status" value="1"/>
</dbReference>
<name>A0ABS4JN94_9FIRM</name>
<gene>
    <name evidence="1" type="ORF">J2Z79_000392</name>
</gene>
<dbReference type="RefSeq" id="WP_209465170.1">
    <property type="nucleotide sequence ID" value="NZ_JAGGLG010000002.1"/>
</dbReference>
<dbReference type="Gene3D" id="3.30.160.170">
    <property type="entry name" value="FlaG-like"/>
    <property type="match status" value="1"/>
</dbReference>
<sequence length="118" mass="12737">MRVTGSTEVKADWSVRQGAGQSAAGAVRSAEQLPGAAGQKQAGALDTDVLERIAERMSAAAESLQTTLQFKVVYGNRVIVQVVDRISREVLSEFPPERLVEAFRGLRELLGVLVDEKV</sequence>
<dbReference type="Proteomes" id="UP001519289">
    <property type="component" value="Unassembled WGS sequence"/>
</dbReference>
<dbReference type="InterPro" id="IPR035924">
    <property type="entry name" value="FlaG-like_sf"/>
</dbReference>
<dbReference type="SUPFAM" id="SSF160214">
    <property type="entry name" value="FlaG-like"/>
    <property type="match status" value="1"/>
</dbReference>
<keyword evidence="2" id="KW-1185">Reference proteome</keyword>
<dbReference type="InterPro" id="IPR005186">
    <property type="entry name" value="FlaG"/>
</dbReference>